<organism evidence="2 3">
    <name type="scientific">Panicum miliaceum</name>
    <name type="common">Proso millet</name>
    <name type="synonym">Broomcorn millet</name>
    <dbReference type="NCBI Taxonomy" id="4540"/>
    <lineage>
        <taxon>Eukaryota</taxon>
        <taxon>Viridiplantae</taxon>
        <taxon>Streptophyta</taxon>
        <taxon>Embryophyta</taxon>
        <taxon>Tracheophyta</taxon>
        <taxon>Spermatophyta</taxon>
        <taxon>Magnoliopsida</taxon>
        <taxon>Liliopsida</taxon>
        <taxon>Poales</taxon>
        <taxon>Poaceae</taxon>
        <taxon>PACMAD clade</taxon>
        <taxon>Panicoideae</taxon>
        <taxon>Panicodae</taxon>
        <taxon>Paniceae</taxon>
        <taxon>Panicinae</taxon>
        <taxon>Panicum</taxon>
        <taxon>Panicum sect. Panicum</taxon>
    </lineage>
</organism>
<protein>
    <submittedName>
        <fullName evidence="2">Uncharacterized protein</fullName>
    </submittedName>
</protein>
<feature type="region of interest" description="Disordered" evidence="1">
    <location>
        <begin position="1"/>
        <end position="30"/>
    </location>
</feature>
<reference evidence="3" key="1">
    <citation type="journal article" date="2019" name="Nat. Commun.">
        <title>The genome of broomcorn millet.</title>
        <authorList>
            <person name="Zou C."/>
            <person name="Miki D."/>
            <person name="Li D."/>
            <person name="Tang Q."/>
            <person name="Xiao L."/>
            <person name="Rajput S."/>
            <person name="Deng P."/>
            <person name="Jia W."/>
            <person name="Huang R."/>
            <person name="Zhang M."/>
            <person name="Sun Y."/>
            <person name="Hu J."/>
            <person name="Fu X."/>
            <person name="Schnable P.S."/>
            <person name="Li F."/>
            <person name="Zhang H."/>
            <person name="Feng B."/>
            <person name="Zhu X."/>
            <person name="Liu R."/>
            <person name="Schnable J.C."/>
            <person name="Zhu J.-K."/>
            <person name="Zhang H."/>
        </authorList>
    </citation>
    <scope>NUCLEOTIDE SEQUENCE [LARGE SCALE GENOMIC DNA]</scope>
</reference>
<evidence type="ECO:0000313" key="3">
    <source>
        <dbReference type="Proteomes" id="UP000275267"/>
    </source>
</evidence>
<accession>A0A3L6R5H1</accession>
<feature type="compositionally biased region" description="Polar residues" evidence="1">
    <location>
        <begin position="1"/>
        <end position="17"/>
    </location>
</feature>
<dbReference type="EMBL" id="PQIB02000009">
    <property type="protein sequence ID" value="RLM97753.1"/>
    <property type="molecule type" value="Genomic_DNA"/>
</dbReference>
<name>A0A3L6R5H1_PANMI</name>
<keyword evidence="3" id="KW-1185">Reference proteome</keyword>
<dbReference type="Proteomes" id="UP000275267">
    <property type="component" value="Unassembled WGS sequence"/>
</dbReference>
<sequence length="57" mass="5981">MKQACHVSTSVSTTTQYRAAEPFQRASSPSRPPFVAIPIAATSEAMACITACTSTSM</sequence>
<comment type="caution">
    <text evidence="2">The sequence shown here is derived from an EMBL/GenBank/DDBJ whole genome shotgun (WGS) entry which is preliminary data.</text>
</comment>
<dbReference type="AlphaFoldDB" id="A0A3L6R5H1"/>
<evidence type="ECO:0000256" key="1">
    <source>
        <dbReference type="SAM" id="MobiDB-lite"/>
    </source>
</evidence>
<proteinExistence type="predicted"/>
<gene>
    <name evidence="2" type="ORF">C2845_PM06G01730</name>
</gene>
<evidence type="ECO:0000313" key="2">
    <source>
        <dbReference type="EMBL" id="RLM97753.1"/>
    </source>
</evidence>